<dbReference type="Proteomes" id="UP001054945">
    <property type="component" value="Unassembled WGS sequence"/>
</dbReference>
<organism evidence="2 3">
    <name type="scientific">Caerostris extrusa</name>
    <name type="common">Bark spider</name>
    <name type="synonym">Caerostris bankana</name>
    <dbReference type="NCBI Taxonomy" id="172846"/>
    <lineage>
        <taxon>Eukaryota</taxon>
        <taxon>Metazoa</taxon>
        <taxon>Ecdysozoa</taxon>
        <taxon>Arthropoda</taxon>
        <taxon>Chelicerata</taxon>
        <taxon>Arachnida</taxon>
        <taxon>Araneae</taxon>
        <taxon>Araneomorphae</taxon>
        <taxon>Entelegynae</taxon>
        <taxon>Araneoidea</taxon>
        <taxon>Araneidae</taxon>
        <taxon>Caerostris</taxon>
    </lineage>
</organism>
<sequence>MTIATFQLSNNVRLTDPRNHQTSPAQNPHINKGPTPHEGRIRRILREAGKETDEYQWTHSTTDRDHIIQKAIHLLELLPKTSTMQHLKEIEEEQNSKRPRTSDTDGFIPFQDISQPNQALYLKLKNQWKQKTNSL</sequence>
<keyword evidence="3" id="KW-1185">Reference proteome</keyword>
<feature type="region of interest" description="Disordered" evidence="1">
    <location>
        <begin position="1"/>
        <end position="37"/>
    </location>
</feature>
<feature type="compositionally biased region" description="Polar residues" evidence="1">
    <location>
        <begin position="1"/>
        <end position="13"/>
    </location>
</feature>
<accession>A0AAV4XST6</accession>
<comment type="caution">
    <text evidence="2">The sequence shown here is derived from an EMBL/GenBank/DDBJ whole genome shotgun (WGS) entry which is preliminary data.</text>
</comment>
<feature type="region of interest" description="Disordered" evidence="1">
    <location>
        <begin position="89"/>
        <end position="108"/>
    </location>
</feature>
<evidence type="ECO:0000313" key="2">
    <source>
        <dbReference type="EMBL" id="GIY97648.1"/>
    </source>
</evidence>
<protein>
    <submittedName>
        <fullName evidence="2">Uncharacterized protein</fullName>
    </submittedName>
</protein>
<feature type="compositionally biased region" description="Polar residues" evidence="1">
    <location>
        <begin position="20"/>
        <end position="29"/>
    </location>
</feature>
<feature type="compositionally biased region" description="Basic and acidic residues" evidence="1">
    <location>
        <begin position="89"/>
        <end position="103"/>
    </location>
</feature>
<proteinExistence type="predicted"/>
<name>A0AAV4XST6_CAEEX</name>
<gene>
    <name evidence="2" type="ORF">CEXT_383071</name>
</gene>
<evidence type="ECO:0000256" key="1">
    <source>
        <dbReference type="SAM" id="MobiDB-lite"/>
    </source>
</evidence>
<dbReference type="AlphaFoldDB" id="A0AAV4XST6"/>
<reference evidence="2 3" key="1">
    <citation type="submission" date="2021-06" db="EMBL/GenBank/DDBJ databases">
        <title>Caerostris extrusa draft genome.</title>
        <authorList>
            <person name="Kono N."/>
            <person name="Arakawa K."/>
        </authorList>
    </citation>
    <scope>NUCLEOTIDE SEQUENCE [LARGE SCALE GENOMIC DNA]</scope>
</reference>
<evidence type="ECO:0000313" key="3">
    <source>
        <dbReference type="Proteomes" id="UP001054945"/>
    </source>
</evidence>
<dbReference type="EMBL" id="BPLR01018194">
    <property type="protein sequence ID" value="GIY97648.1"/>
    <property type="molecule type" value="Genomic_DNA"/>
</dbReference>